<dbReference type="SUPFAM" id="SSF52833">
    <property type="entry name" value="Thioredoxin-like"/>
    <property type="match status" value="1"/>
</dbReference>
<gene>
    <name evidence="2" type="primary">gst</name>
    <name evidence="2" type="ORF">GCM10010964_34990</name>
</gene>
<dbReference type="CDD" id="cd03049">
    <property type="entry name" value="GST_N_3"/>
    <property type="match status" value="1"/>
</dbReference>
<dbReference type="InterPro" id="IPR036282">
    <property type="entry name" value="Glutathione-S-Trfase_C_sf"/>
</dbReference>
<reference evidence="2 3" key="1">
    <citation type="journal article" date="2014" name="Int. J. Syst. Evol. Microbiol.">
        <title>Complete genome sequence of Corynebacterium casei LMG S-19264T (=DSM 44701T), isolated from a smear-ripened cheese.</title>
        <authorList>
            <consortium name="US DOE Joint Genome Institute (JGI-PGF)"/>
            <person name="Walter F."/>
            <person name="Albersmeier A."/>
            <person name="Kalinowski J."/>
            <person name="Ruckert C."/>
        </authorList>
    </citation>
    <scope>NUCLEOTIDE SEQUENCE [LARGE SCALE GENOMIC DNA]</scope>
    <source>
        <strain evidence="2 3">CGMCC 1.16330</strain>
    </source>
</reference>
<dbReference type="Gene3D" id="1.20.1050.10">
    <property type="match status" value="1"/>
</dbReference>
<dbReference type="SUPFAM" id="SSF47616">
    <property type="entry name" value="GST C-terminal domain-like"/>
    <property type="match status" value="1"/>
</dbReference>
<dbReference type="Gene3D" id="3.40.30.10">
    <property type="entry name" value="Glutaredoxin"/>
    <property type="match status" value="1"/>
</dbReference>
<dbReference type="EMBL" id="BMKS01000013">
    <property type="protein sequence ID" value="GGG44588.1"/>
    <property type="molecule type" value="Genomic_DNA"/>
</dbReference>
<dbReference type="InterPro" id="IPR050983">
    <property type="entry name" value="GST_Omega/HSP26"/>
</dbReference>
<dbReference type="Proteomes" id="UP000597507">
    <property type="component" value="Unassembled WGS sequence"/>
</dbReference>
<dbReference type="PANTHER" id="PTHR43968:SF6">
    <property type="entry name" value="GLUTATHIONE S-TRANSFERASE OMEGA"/>
    <property type="match status" value="1"/>
</dbReference>
<evidence type="ECO:0000313" key="2">
    <source>
        <dbReference type="EMBL" id="GGG44588.1"/>
    </source>
</evidence>
<dbReference type="AlphaFoldDB" id="A0A8J2ZEB6"/>
<dbReference type="PANTHER" id="PTHR43968">
    <property type="match status" value="1"/>
</dbReference>
<keyword evidence="3" id="KW-1185">Reference proteome</keyword>
<dbReference type="Pfam" id="PF13410">
    <property type="entry name" value="GST_C_2"/>
    <property type="match status" value="1"/>
</dbReference>
<protein>
    <submittedName>
        <fullName evidence="2">Glutathione S-transferase</fullName>
    </submittedName>
</protein>
<dbReference type="InterPro" id="IPR004045">
    <property type="entry name" value="Glutathione_S-Trfase_N"/>
</dbReference>
<dbReference type="GO" id="GO:0005737">
    <property type="term" value="C:cytoplasm"/>
    <property type="evidence" value="ECO:0007669"/>
    <property type="project" value="TreeGrafter"/>
</dbReference>
<sequence length="204" mass="22264">MMVLHWSSRSPFVRKVMVAAHETGQAGRIRTERVVVSARTTNAAVMRDNPLGKIPTLRLPDGTVLYDSAVICEYLDSLHDGPKLFPPAGTARWTALRRHALGNGLLDNLVLWRGAREWPHRVADLEAALEAKTKAALDAMEAEAEALAADPFSIGQIAIGVALAYLDFRFAALEWRAGRPALAAWHEAFSARPSVQATAFLDVT</sequence>
<accession>A0A8J2ZEB6</accession>
<feature type="domain" description="GST N-terminal" evidence="1">
    <location>
        <begin position="1"/>
        <end position="83"/>
    </location>
</feature>
<name>A0A8J2ZEB6_9PROT</name>
<comment type="caution">
    <text evidence="2">The sequence shown here is derived from an EMBL/GenBank/DDBJ whole genome shotgun (WGS) entry which is preliminary data.</text>
</comment>
<evidence type="ECO:0000313" key="3">
    <source>
        <dbReference type="Proteomes" id="UP000597507"/>
    </source>
</evidence>
<dbReference type="InterPro" id="IPR036249">
    <property type="entry name" value="Thioredoxin-like_sf"/>
</dbReference>
<dbReference type="PROSITE" id="PS50404">
    <property type="entry name" value="GST_NTER"/>
    <property type="match status" value="1"/>
</dbReference>
<dbReference type="Pfam" id="PF13409">
    <property type="entry name" value="GST_N_2"/>
    <property type="match status" value="1"/>
</dbReference>
<proteinExistence type="predicted"/>
<organism evidence="2 3">
    <name type="scientific">Caldovatus sediminis</name>
    <dbReference type="NCBI Taxonomy" id="2041189"/>
    <lineage>
        <taxon>Bacteria</taxon>
        <taxon>Pseudomonadati</taxon>
        <taxon>Pseudomonadota</taxon>
        <taxon>Alphaproteobacteria</taxon>
        <taxon>Acetobacterales</taxon>
        <taxon>Roseomonadaceae</taxon>
        <taxon>Caldovatus</taxon>
    </lineage>
</organism>
<evidence type="ECO:0000259" key="1">
    <source>
        <dbReference type="PROSITE" id="PS50404"/>
    </source>
</evidence>